<dbReference type="InterPro" id="IPR011466">
    <property type="entry name" value="DUF1572"/>
</dbReference>
<protein>
    <submittedName>
        <fullName evidence="1">Uncharacterized protein DUF1572</fullName>
    </submittedName>
</protein>
<dbReference type="OrthoDB" id="893570at2"/>
<dbReference type="Proteomes" id="UP000245489">
    <property type="component" value="Unassembled WGS sequence"/>
</dbReference>
<name>A0A316EEN3_9BACT</name>
<dbReference type="SUPFAM" id="SSF109854">
    <property type="entry name" value="DinB/YfiT-like putative metalloenzymes"/>
    <property type="match status" value="1"/>
</dbReference>
<dbReference type="Pfam" id="PF07609">
    <property type="entry name" value="DUF1572"/>
    <property type="match status" value="1"/>
</dbReference>
<organism evidence="1 2">
    <name type="scientific">Arcicella aurantiaca</name>
    <dbReference type="NCBI Taxonomy" id="591202"/>
    <lineage>
        <taxon>Bacteria</taxon>
        <taxon>Pseudomonadati</taxon>
        <taxon>Bacteroidota</taxon>
        <taxon>Cytophagia</taxon>
        <taxon>Cytophagales</taxon>
        <taxon>Flectobacillaceae</taxon>
        <taxon>Arcicella</taxon>
    </lineage>
</organism>
<proteinExistence type="predicted"/>
<dbReference type="EMBL" id="QGGO01000008">
    <property type="protein sequence ID" value="PWK27139.1"/>
    <property type="molecule type" value="Genomic_DNA"/>
</dbReference>
<sequence length="155" mass="18217">MLSQTLSKLFQRDLAILYREIESYKSEDSLWIIKEEINNSGGNLALHLIGNLRTYIGKNLGNIPYIRNREAEFSSKNIPKQTVLTMIQEMTEIVLSTLSQINEERLAKIYEEEVLSYEMTTEYFLVHLHGHLTYHTGQINYHRRLLDSQIDYLLH</sequence>
<evidence type="ECO:0000313" key="2">
    <source>
        <dbReference type="Proteomes" id="UP000245489"/>
    </source>
</evidence>
<reference evidence="1 2" key="1">
    <citation type="submission" date="2018-05" db="EMBL/GenBank/DDBJ databases">
        <title>Genomic Encyclopedia of Archaeal and Bacterial Type Strains, Phase II (KMG-II): from individual species to whole genera.</title>
        <authorList>
            <person name="Goeker M."/>
        </authorList>
    </citation>
    <scope>NUCLEOTIDE SEQUENCE [LARGE SCALE GENOMIC DNA]</scope>
    <source>
        <strain evidence="1 2">DSM 22214</strain>
    </source>
</reference>
<comment type="caution">
    <text evidence="1">The sequence shown here is derived from an EMBL/GenBank/DDBJ whole genome shotgun (WGS) entry which is preliminary data.</text>
</comment>
<dbReference type="AlphaFoldDB" id="A0A316EEN3"/>
<accession>A0A316EEN3</accession>
<dbReference type="InterPro" id="IPR034660">
    <property type="entry name" value="DinB/YfiT-like"/>
</dbReference>
<keyword evidence="2" id="KW-1185">Reference proteome</keyword>
<gene>
    <name evidence="1" type="ORF">LV89_01953</name>
</gene>
<evidence type="ECO:0000313" key="1">
    <source>
        <dbReference type="EMBL" id="PWK27139.1"/>
    </source>
</evidence>
<dbReference type="Gene3D" id="1.20.120.450">
    <property type="entry name" value="dinb family like domain"/>
    <property type="match status" value="1"/>
</dbReference>